<evidence type="ECO:0000259" key="10">
    <source>
        <dbReference type="Pfam" id="PF00793"/>
    </source>
</evidence>
<keyword evidence="5 8" id="KW-0808">Transferase</keyword>
<evidence type="ECO:0000313" key="11">
    <source>
        <dbReference type="EMBL" id="VDC24521.1"/>
    </source>
</evidence>
<dbReference type="FunFam" id="3.20.20.70:FF:000005">
    <property type="entry name" value="Phospho-2-dehydro-3-deoxyheptonate aldolase"/>
    <property type="match status" value="1"/>
</dbReference>
<evidence type="ECO:0000256" key="2">
    <source>
        <dbReference type="ARBA" id="ARBA00004688"/>
    </source>
</evidence>
<evidence type="ECO:0000313" key="12">
    <source>
        <dbReference type="Proteomes" id="UP000280861"/>
    </source>
</evidence>
<comment type="catalytic activity">
    <reaction evidence="7 8">
        <text>D-erythrose 4-phosphate + phosphoenolpyruvate + H2O = 7-phospho-2-dehydro-3-deoxy-D-arabino-heptonate + phosphate</text>
        <dbReference type="Rhea" id="RHEA:14717"/>
        <dbReference type="ChEBI" id="CHEBI:15377"/>
        <dbReference type="ChEBI" id="CHEBI:16897"/>
        <dbReference type="ChEBI" id="CHEBI:43474"/>
        <dbReference type="ChEBI" id="CHEBI:58394"/>
        <dbReference type="ChEBI" id="CHEBI:58702"/>
        <dbReference type="EC" id="2.5.1.54"/>
    </reaction>
</comment>
<sequence>MSTATASSAAPAASPSTRQASASTSNLRVSEFTALPTPAEIIAELPLDARAAAVVERGRDEVRAIMDGLDDRLLVIVGPCSIHDPKAGLEYARKLVSQAEKHKADLLIVMRTYFEKPRTTVGWKGLINDPRLDGSHDMVAGLRAARGFLAQVTALGLPTATEFLEPISPQYMADLISWGAIGARTTESQIHRQLASGLSMPIGFKNGTDGGLQVAIDACGAAGAAQAFLGIDGDGRAALVATAGNPDTHVILRGGRGGPNYSPADVEAASAQLAAKGLNPRLIVDASHANSGKSHHRQAEVALEIGAQLEDGGPAAQAIAGVMLESFLVGGAQNLDVADHAAGRDDLVYGQSVTDACMEWEVSAAVLEQLAASARKRRAACSRPGTTFTSTSGASTVSR</sequence>
<name>A0A3P5WZZ3_9MICC</name>
<comment type="function">
    <text evidence="1 8">Stereospecific condensation of phosphoenolpyruvate (PEP) and D-erythrose-4-phosphate (E4P) giving rise to 3-deoxy-D-arabino-heptulosonate-7-phosphate (DAHP).</text>
</comment>
<dbReference type="AlphaFoldDB" id="A0A3P5WZZ3"/>
<gene>
    <name evidence="11" type="primary">aroF</name>
    <name evidence="11" type="ORF">PSET11_01371</name>
</gene>
<dbReference type="NCBIfam" id="NF009395">
    <property type="entry name" value="PRK12755.1"/>
    <property type="match status" value="1"/>
</dbReference>
<comment type="pathway">
    <text evidence="2 8">Metabolic intermediate biosynthesis; chorismate biosynthesis; chorismate from D-erythrose 4-phosphate and phosphoenolpyruvate: step 1/7.</text>
</comment>
<protein>
    <recommendedName>
        <fullName evidence="8">Phospho-2-dehydro-3-deoxyheptonate aldolase</fullName>
        <ecNumber evidence="8">2.5.1.54</ecNumber>
    </recommendedName>
</protein>
<feature type="compositionally biased region" description="Low complexity" evidence="9">
    <location>
        <begin position="1"/>
        <end position="25"/>
    </location>
</feature>
<dbReference type="GO" id="GO:0009423">
    <property type="term" value="P:chorismate biosynthetic process"/>
    <property type="evidence" value="ECO:0007669"/>
    <property type="project" value="UniProtKB-UniPathway"/>
</dbReference>
<dbReference type="PANTHER" id="PTHR21225:SF12">
    <property type="entry name" value="PHOSPHO-2-DEHYDRO-3-DEOXYHEPTONATE ALDOLASE, TYROSINE-INHIBITED"/>
    <property type="match status" value="1"/>
</dbReference>
<feature type="domain" description="DAHP synthetase I/KDSA" evidence="10">
    <location>
        <begin position="64"/>
        <end position="367"/>
    </location>
</feature>
<dbReference type="Gene3D" id="3.20.20.70">
    <property type="entry name" value="Aldolase class I"/>
    <property type="match status" value="1"/>
</dbReference>
<keyword evidence="6 8" id="KW-0057">Aromatic amino acid biosynthesis</keyword>
<evidence type="ECO:0000256" key="8">
    <source>
        <dbReference type="PIRNR" id="PIRNR001361"/>
    </source>
</evidence>
<organism evidence="11 12">
    <name type="scientific">Arthrobacter ulcerisalmonis</name>
    <dbReference type="NCBI Taxonomy" id="2483813"/>
    <lineage>
        <taxon>Bacteria</taxon>
        <taxon>Bacillati</taxon>
        <taxon>Actinomycetota</taxon>
        <taxon>Actinomycetes</taxon>
        <taxon>Micrococcales</taxon>
        <taxon>Micrococcaceae</taxon>
        <taxon>Arthrobacter</taxon>
    </lineage>
</organism>
<keyword evidence="4 8" id="KW-0028">Amino-acid biosynthesis</keyword>
<evidence type="ECO:0000256" key="9">
    <source>
        <dbReference type="SAM" id="MobiDB-lite"/>
    </source>
</evidence>
<evidence type="ECO:0000256" key="5">
    <source>
        <dbReference type="ARBA" id="ARBA00022679"/>
    </source>
</evidence>
<evidence type="ECO:0000256" key="6">
    <source>
        <dbReference type="ARBA" id="ARBA00023141"/>
    </source>
</evidence>
<dbReference type="Pfam" id="PF00793">
    <property type="entry name" value="DAHP_synth_1"/>
    <property type="match status" value="1"/>
</dbReference>
<feature type="region of interest" description="Disordered" evidence="9">
    <location>
        <begin position="1"/>
        <end position="26"/>
    </location>
</feature>
<dbReference type="InterPro" id="IPR006219">
    <property type="entry name" value="DAHP_synth_1"/>
</dbReference>
<reference evidence="11 12" key="1">
    <citation type="submission" date="2018-11" db="EMBL/GenBank/DDBJ databases">
        <authorList>
            <person name="Criscuolo A."/>
        </authorList>
    </citation>
    <scope>NUCLEOTIDE SEQUENCE [LARGE SCALE GENOMIC DNA]</scope>
    <source>
        <strain evidence="11">AT11b</strain>
    </source>
</reference>
<dbReference type="PIRSF" id="PIRSF001361">
    <property type="entry name" value="DAHP_synthase"/>
    <property type="match status" value="1"/>
</dbReference>
<dbReference type="RefSeq" id="WP_238989062.1">
    <property type="nucleotide sequence ID" value="NZ_CBCRYA010000004.1"/>
</dbReference>
<dbReference type="InterPro" id="IPR013785">
    <property type="entry name" value="Aldolase_TIM"/>
</dbReference>
<dbReference type="EC" id="2.5.1.54" evidence="8"/>
<dbReference type="NCBIfam" id="TIGR00034">
    <property type="entry name" value="aroFGH"/>
    <property type="match status" value="1"/>
</dbReference>
<dbReference type="PANTHER" id="PTHR21225">
    <property type="entry name" value="PHOSPHO-2-DEHYDRO-3-DEOXYHEPTONATE ALDOLASE DAHP SYNTHETASE"/>
    <property type="match status" value="1"/>
</dbReference>
<evidence type="ECO:0000256" key="1">
    <source>
        <dbReference type="ARBA" id="ARBA00003726"/>
    </source>
</evidence>
<dbReference type="EMBL" id="UXAU01000020">
    <property type="protein sequence ID" value="VDC24521.1"/>
    <property type="molecule type" value="Genomic_DNA"/>
</dbReference>
<dbReference type="InterPro" id="IPR006218">
    <property type="entry name" value="DAHP1/KDSA"/>
</dbReference>
<dbReference type="GO" id="GO:0005737">
    <property type="term" value="C:cytoplasm"/>
    <property type="evidence" value="ECO:0007669"/>
    <property type="project" value="TreeGrafter"/>
</dbReference>
<evidence type="ECO:0000256" key="3">
    <source>
        <dbReference type="ARBA" id="ARBA00007985"/>
    </source>
</evidence>
<comment type="similarity">
    <text evidence="3 8">Belongs to the class-I DAHP synthase family.</text>
</comment>
<keyword evidence="12" id="KW-1185">Reference proteome</keyword>
<dbReference type="Proteomes" id="UP000280861">
    <property type="component" value="Unassembled WGS sequence"/>
</dbReference>
<evidence type="ECO:0000256" key="4">
    <source>
        <dbReference type="ARBA" id="ARBA00022605"/>
    </source>
</evidence>
<dbReference type="GO" id="GO:0003849">
    <property type="term" value="F:3-deoxy-7-phosphoheptulonate synthase activity"/>
    <property type="evidence" value="ECO:0007669"/>
    <property type="project" value="UniProtKB-EC"/>
</dbReference>
<accession>A0A3P5WZZ3</accession>
<dbReference type="UniPathway" id="UPA00053">
    <property type="reaction ID" value="UER00084"/>
</dbReference>
<dbReference type="GO" id="GO:0009073">
    <property type="term" value="P:aromatic amino acid family biosynthetic process"/>
    <property type="evidence" value="ECO:0007669"/>
    <property type="project" value="UniProtKB-KW"/>
</dbReference>
<proteinExistence type="inferred from homology"/>
<dbReference type="SUPFAM" id="SSF51569">
    <property type="entry name" value="Aldolase"/>
    <property type="match status" value="1"/>
</dbReference>
<dbReference type="GO" id="GO:0008652">
    <property type="term" value="P:amino acid biosynthetic process"/>
    <property type="evidence" value="ECO:0007669"/>
    <property type="project" value="UniProtKB-KW"/>
</dbReference>
<evidence type="ECO:0000256" key="7">
    <source>
        <dbReference type="ARBA" id="ARBA00047508"/>
    </source>
</evidence>